<dbReference type="Pfam" id="PF14008">
    <property type="entry name" value="Metallophos_C"/>
    <property type="match status" value="1"/>
</dbReference>
<dbReference type="Pfam" id="PF16656">
    <property type="entry name" value="Pur_ac_phosph_N"/>
    <property type="match status" value="1"/>
</dbReference>
<dbReference type="CDD" id="cd00839">
    <property type="entry name" value="MPP_PAPs"/>
    <property type="match status" value="1"/>
</dbReference>
<evidence type="ECO:0000313" key="7">
    <source>
        <dbReference type="EMBL" id="RNA26408.1"/>
    </source>
</evidence>
<name>A0A3M7RSU3_BRAPC</name>
<dbReference type="AlphaFoldDB" id="A0A3M7RSU3"/>
<dbReference type="InterPro" id="IPR029052">
    <property type="entry name" value="Metallo-depent_PP-like"/>
</dbReference>
<dbReference type="GO" id="GO:0003993">
    <property type="term" value="F:acid phosphatase activity"/>
    <property type="evidence" value="ECO:0007669"/>
    <property type="project" value="UniProtKB-EC"/>
</dbReference>
<feature type="domain" description="Calcineurin-like phosphoesterase" evidence="4">
    <location>
        <begin position="138"/>
        <end position="350"/>
    </location>
</feature>
<evidence type="ECO:0000313" key="8">
    <source>
        <dbReference type="Proteomes" id="UP000276133"/>
    </source>
</evidence>
<dbReference type="Gene3D" id="2.60.40.380">
    <property type="entry name" value="Purple acid phosphatase-like, N-terminal"/>
    <property type="match status" value="1"/>
</dbReference>
<protein>
    <recommendedName>
        <fullName evidence="3">Purple acid phosphatase</fullName>
        <ecNumber evidence="3">3.1.3.2</ecNumber>
    </recommendedName>
</protein>
<accession>A0A3M7RSU3</accession>
<dbReference type="Gene3D" id="3.60.21.10">
    <property type="match status" value="1"/>
</dbReference>
<dbReference type="STRING" id="10195.A0A3M7RSU3"/>
<dbReference type="EMBL" id="REGN01002743">
    <property type="protein sequence ID" value="RNA26408.1"/>
    <property type="molecule type" value="Genomic_DNA"/>
</dbReference>
<keyword evidence="8" id="KW-1185">Reference proteome</keyword>
<keyword evidence="2" id="KW-0325">Glycoprotein</keyword>
<keyword evidence="3 7" id="KW-0378">Hydrolase</keyword>
<comment type="similarity">
    <text evidence="3">Belongs to the metallophosphoesterase superfamily. Purple acid phosphatase family.</text>
</comment>
<evidence type="ECO:0000256" key="2">
    <source>
        <dbReference type="ARBA" id="ARBA00023180"/>
    </source>
</evidence>
<dbReference type="Proteomes" id="UP000276133">
    <property type="component" value="Unassembled WGS sequence"/>
</dbReference>
<gene>
    <name evidence="7" type="ORF">BpHYR1_028756</name>
</gene>
<dbReference type="EC" id="3.1.3.2" evidence="3"/>
<feature type="chain" id="PRO_5017845439" description="Purple acid phosphatase" evidence="3">
    <location>
        <begin position="20"/>
        <end position="448"/>
    </location>
</feature>
<dbReference type="PANTHER" id="PTHR45867:SF3">
    <property type="entry name" value="ACID PHOSPHATASE TYPE 7"/>
    <property type="match status" value="1"/>
</dbReference>
<dbReference type="OrthoDB" id="45007at2759"/>
<evidence type="ECO:0000259" key="4">
    <source>
        <dbReference type="Pfam" id="PF00149"/>
    </source>
</evidence>
<organism evidence="7 8">
    <name type="scientific">Brachionus plicatilis</name>
    <name type="common">Marine rotifer</name>
    <name type="synonym">Brachionus muelleri</name>
    <dbReference type="NCBI Taxonomy" id="10195"/>
    <lineage>
        <taxon>Eukaryota</taxon>
        <taxon>Metazoa</taxon>
        <taxon>Spiralia</taxon>
        <taxon>Gnathifera</taxon>
        <taxon>Rotifera</taxon>
        <taxon>Eurotatoria</taxon>
        <taxon>Monogononta</taxon>
        <taxon>Pseudotrocha</taxon>
        <taxon>Ploima</taxon>
        <taxon>Brachionidae</taxon>
        <taxon>Brachionus</taxon>
    </lineage>
</organism>
<comment type="caution">
    <text evidence="7">The sequence shown here is derived from an EMBL/GenBank/DDBJ whole genome shotgun (WGS) entry which is preliminary data.</text>
</comment>
<dbReference type="InterPro" id="IPR025733">
    <property type="entry name" value="PAPs_C"/>
</dbReference>
<feature type="signal peptide" evidence="3">
    <location>
        <begin position="1"/>
        <end position="19"/>
    </location>
</feature>
<evidence type="ECO:0000256" key="3">
    <source>
        <dbReference type="RuleBase" id="RU361203"/>
    </source>
</evidence>
<dbReference type="InterPro" id="IPR015914">
    <property type="entry name" value="PAPs_N"/>
</dbReference>
<proteinExistence type="inferred from homology"/>
<dbReference type="InterPro" id="IPR008963">
    <property type="entry name" value="Purple_acid_Pase-like_N"/>
</dbReference>
<dbReference type="InterPro" id="IPR041792">
    <property type="entry name" value="MPP_PAP"/>
</dbReference>
<keyword evidence="1 3" id="KW-0732">Signal</keyword>
<feature type="domain" description="Purple acid phosphatase N-terminal" evidence="6">
    <location>
        <begin position="36"/>
        <end position="127"/>
    </location>
</feature>
<dbReference type="Pfam" id="PF00149">
    <property type="entry name" value="Metallophos"/>
    <property type="match status" value="1"/>
</dbReference>
<sequence>MIHWNFLSSLVIFLSLTDGYLNLGDTEILNEVYYQPEQVHLSYGARPDQMVVTWVTMSPVPESVVEYGIDKIDSNVSGTSSIFVDGGFLRRNMTVHRVVLEKLIPGKSYKYHCGSPKYGWSDIFYFTAMPDGTKWSPRFAIFGDLGNENAQSLPRLQDETMLGFYDAILHVGDFAYDMATDNARVGDAFLNQIQPIAAYVPYMTCPGNHEWHYNFSNYVNKFSMPNGDGTKFGGDNNLFYSINIGPVHIISFSTELYYFINYGLKQIVNQYKWIEEDLRIANLPENRAMRPWIITMGHRPMYCTNADKDDCTKFDDRVRNGMPFVKTFGLEELFYKNGVDVELWAHEHSYERLWPIYNYQVLNGSYEKPYTNPKAPIHIVTGSAGCKEDHDGFGPQKDYCAFRANDYGYTRMQAFNNTHLYFEQVSDEKDGKVIDSFWIVKDNHTSYL</sequence>
<evidence type="ECO:0000259" key="6">
    <source>
        <dbReference type="Pfam" id="PF16656"/>
    </source>
</evidence>
<dbReference type="SUPFAM" id="SSF56300">
    <property type="entry name" value="Metallo-dependent phosphatases"/>
    <property type="match status" value="1"/>
</dbReference>
<evidence type="ECO:0000259" key="5">
    <source>
        <dbReference type="Pfam" id="PF14008"/>
    </source>
</evidence>
<comment type="catalytic activity">
    <reaction evidence="3">
        <text>a phosphate monoester + H2O = an alcohol + phosphate</text>
        <dbReference type="Rhea" id="RHEA:15017"/>
        <dbReference type="ChEBI" id="CHEBI:15377"/>
        <dbReference type="ChEBI" id="CHEBI:30879"/>
        <dbReference type="ChEBI" id="CHEBI:43474"/>
        <dbReference type="ChEBI" id="CHEBI:67140"/>
        <dbReference type="EC" id="3.1.3.2"/>
    </reaction>
</comment>
<dbReference type="InterPro" id="IPR004843">
    <property type="entry name" value="Calcineurin-like_PHP"/>
</dbReference>
<evidence type="ECO:0000256" key="1">
    <source>
        <dbReference type="ARBA" id="ARBA00022729"/>
    </source>
</evidence>
<feature type="domain" description="Purple acid phosphatase C-terminal" evidence="5">
    <location>
        <begin position="375"/>
        <end position="436"/>
    </location>
</feature>
<dbReference type="PANTHER" id="PTHR45867">
    <property type="entry name" value="PURPLE ACID PHOSPHATASE"/>
    <property type="match status" value="1"/>
</dbReference>
<reference evidence="7 8" key="1">
    <citation type="journal article" date="2018" name="Sci. Rep.">
        <title>Genomic signatures of local adaptation to the degree of environmental predictability in rotifers.</title>
        <authorList>
            <person name="Franch-Gras L."/>
            <person name="Hahn C."/>
            <person name="Garcia-Roger E.M."/>
            <person name="Carmona M.J."/>
            <person name="Serra M."/>
            <person name="Gomez A."/>
        </authorList>
    </citation>
    <scope>NUCLEOTIDE SEQUENCE [LARGE SCALE GENOMIC DNA]</scope>
    <source>
        <strain evidence="7">HYR1</strain>
    </source>
</reference>
<dbReference type="SUPFAM" id="SSF49363">
    <property type="entry name" value="Purple acid phosphatase, N-terminal domain"/>
    <property type="match status" value="1"/>
</dbReference>
<dbReference type="GO" id="GO:0046872">
    <property type="term" value="F:metal ion binding"/>
    <property type="evidence" value="ECO:0007669"/>
    <property type="project" value="InterPro"/>
</dbReference>